<dbReference type="EMBL" id="BK015176">
    <property type="protein sequence ID" value="DAD94456.1"/>
    <property type="molecule type" value="Genomic_DNA"/>
</dbReference>
<proteinExistence type="predicted"/>
<sequence>MLNYPVLREYLISLERFSSKIPKQDVSKII</sequence>
<name>A0A8S5NJQ7_9CAUD</name>
<accession>A0A8S5NJQ7</accession>
<reference evidence="1" key="1">
    <citation type="journal article" date="2021" name="Proc. Natl. Acad. Sci. U.S.A.">
        <title>A Catalog of Tens of Thousands of Viruses from Human Metagenomes Reveals Hidden Associations with Chronic Diseases.</title>
        <authorList>
            <person name="Tisza M.J."/>
            <person name="Buck C.B."/>
        </authorList>
    </citation>
    <scope>NUCLEOTIDE SEQUENCE</scope>
    <source>
        <strain evidence="1">CttFh17</strain>
    </source>
</reference>
<organism evidence="1">
    <name type="scientific">Siphoviridae sp. cttFh17</name>
    <dbReference type="NCBI Taxonomy" id="2826491"/>
    <lineage>
        <taxon>Viruses</taxon>
        <taxon>Duplodnaviria</taxon>
        <taxon>Heunggongvirae</taxon>
        <taxon>Uroviricota</taxon>
        <taxon>Caudoviricetes</taxon>
    </lineage>
</organism>
<protein>
    <submittedName>
        <fullName evidence="1">Uncharacterized protein</fullName>
    </submittedName>
</protein>
<evidence type="ECO:0000313" key="1">
    <source>
        <dbReference type="EMBL" id="DAD94456.1"/>
    </source>
</evidence>